<dbReference type="PATRIC" id="fig|106634.4.peg.2061"/>
<dbReference type="RefSeq" id="WP_018938746.1">
    <property type="nucleotide sequence ID" value="NZ_CP011367.1"/>
</dbReference>
<evidence type="ECO:0000313" key="2">
    <source>
        <dbReference type="Proteomes" id="UP000064201"/>
    </source>
</evidence>
<dbReference type="EMBL" id="CP011367">
    <property type="protein sequence ID" value="AKJ95680.1"/>
    <property type="molecule type" value="Genomic_DNA"/>
</dbReference>
<keyword evidence="2" id="KW-1185">Reference proteome</keyword>
<dbReference type="OrthoDB" id="5785056at2"/>
<gene>
    <name evidence="1" type="ORF">TVD_10060</name>
</gene>
<dbReference type="KEGG" id="tvr:TVD_10060"/>
<protein>
    <submittedName>
        <fullName evidence="1">Uncharacterized protein</fullName>
    </submittedName>
</protein>
<reference evidence="1 2" key="1">
    <citation type="submission" date="2015-04" db="EMBL/GenBank/DDBJ databases">
        <title>Complete Sequence for the Genome of the Thioalkalivibrio versutus D301.</title>
        <authorList>
            <person name="Mu T."/>
            <person name="Zhou J."/>
            <person name="Xu X."/>
        </authorList>
    </citation>
    <scope>NUCLEOTIDE SEQUENCE [LARGE SCALE GENOMIC DNA]</scope>
    <source>
        <strain evidence="1 2">D301</strain>
    </source>
</reference>
<sequence>MDVEMGENGLNVLGISREQCATLVEVLKASEDQRFMDDPELRKLFKLLAVLQSDLWDDMTAGEFDFTPYKKQ</sequence>
<accession>A0A0G3G3B8</accession>
<proteinExistence type="predicted"/>
<dbReference type="Proteomes" id="UP000064201">
    <property type="component" value="Chromosome"/>
</dbReference>
<dbReference type="STRING" id="106634.TVD_10060"/>
<organism evidence="1 2">
    <name type="scientific">Thioalkalivibrio versutus</name>
    <dbReference type="NCBI Taxonomy" id="106634"/>
    <lineage>
        <taxon>Bacteria</taxon>
        <taxon>Pseudomonadati</taxon>
        <taxon>Pseudomonadota</taxon>
        <taxon>Gammaproteobacteria</taxon>
        <taxon>Chromatiales</taxon>
        <taxon>Ectothiorhodospiraceae</taxon>
        <taxon>Thioalkalivibrio</taxon>
    </lineage>
</organism>
<dbReference type="AlphaFoldDB" id="A0A0G3G3B8"/>
<name>A0A0G3G3B8_9GAMM</name>
<evidence type="ECO:0000313" key="1">
    <source>
        <dbReference type="EMBL" id="AKJ95680.1"/>
    </source>
</evidence>